<dbReference type="InterPro" id="IPR046216">
    <property type="entry name" value="DUF6249"/>
</dbReference>
<keyword evidence="2" id="KW-0732">Signal</keyword>
<proteinExistence type="predicted"/>
<keyword evidence="5" id="KW-1185">Reference proteome</keyword>
<comment type="caution">
    <text evidence="4">The sequence shown here is derived from an EMBL/GenBank/DDBJ whole genome shotgun (WGS) entry which is preliminary data.</text>
</comment>
<feature type="signal peptide" evidence="2">
    <location>
        <begin position="1"/>
        <end position="26"/>
    </location>
</feature>
<dbReference type="RefSeq" id="WP_166852088.1">
    <property type="nucleotide sequence ID" value="NZ_JAAONY010000001.1"/>
</dbReference>
<dbReference type="Pfam" id="PF19762">
    <property type="entry name" value="DUF6249"/>
    <property type="match status" value="1"/>
</dbReference>
<feature type="transmembrane region" description="Helical" evidence="1">
    <location>
        <begin position="230"/>
        <end position="246"/>
    </location>
</feature>
<keyword evidence="1" id="KW-0812">Transmembrane</keyword>
<keyword evidence="1" id="KW-1133">Transmembrane helix</keyword>
<feature type="chain" id="PRO_5031541241" evidence="2">
    <location>
        <begin position="27"/>
        <end position="261"/>
    </location>
</feature>
<evidence type="ECO:0000259" key="3">
    <source>
        <dbReference type="Pfam" id="PF19762"/>
    </source>
</evidence>
<evidence type="ECO:0000313" key="5">
    <source>
        <dbReference type="Proteomes" id="UP000528457"/>
    </source>
</evidence>
<dbReference type="AlphaFoldDB" id="A0A7X0JQX8"/>
<evidence type="ECO:0000256" key="1">
    <source>
        <dbReference type="SAM" id="Phobius"/>
    </source>
</evidence>
<feature type="transmembrane region" description="Helical" evidence="1">
    <location>
        <begin position="141"/>
        <end position="165"/>
    </location>
</feature>
<keyword evidence="4" id="KW-0131">Cell cycle</keyword>
<dbReference type="Proteomes" id="UP000528457">
    <property type="component" value="Unassembled WGS sequence"/>
</dbReference>
<evidence type="ECO:0000313" key="4">
    <source>
        <dbReference type="EMBL" id="MBB6520154.1"/>
    </source>
</evidence>
<gene>
    <name evidence="4" type="ORF">HNR48_000432</name>
</gene>
<dbReference type="GO" id="GO:0051301">
    <property type="term" value="P:cell division"/>
    <property type="evidence" value="ECO:0007669"/>
    <property type="project" value="UniProtKB-KW"/>
</dbReference>
<organism evidence="4 5">
    <name type="scientific">Pseudoteredinibacter isoporae</name>
    <dbReference type="NCBI Taxonomy" id="570281"/>
    <lineage>
        <taxon>Bacteria</taxon>
        <taxon>Pseudomonadati</taxon>
        <taxon>Pseudomonadota</taxon>
        <taxon>Gammaproteobacteria</taxon>
        <taxon>Cellvibrionales</taxon>
        <taxon>Cellvibrionaceae</taxon>
        <taxon>Pseudoteredinibacter</taxon>
    </lineage>
</organism>
<dbReference type="InParanoid" id="A0A7X0JQX8"/>
<keyword evidence="1" id="KW-0472">Membrane</keyword>
<feature type="domain" description="DUF6249" evidence="3">
    <location>
        <begin position="145"/>
        <end position="250"/>
    </location>
</feature>
<evidence type="ECO:0000256" key="2">
    <source>
        <dbReference type="SAM" id="SignalP"/>
    </source>
</evidence>
<feature type="transmembrane region" description="Helical" evidence="1">
    <location>
        <begin position="207"/>
        <end position="224"/>
    </location>
</feature>
<sequence length="261" mass="27999">MNPLNLKQLFAALLMLCTLVGAAAVAAESETDSHRKVIVVKDGDVEKTIDLNVESGQIIVRSNEGGDNEKVTINLGSFLGENVLKEIATELEKEGVEINGKIVIANESENEQNGENEQETRVVYKEGGNIFTNSIGDFLEALVAVVAIILIFGMPVLIVGVVMYGRYKRRELINKSIDKMLESGQEIPAEIFQEATGKDEKSTLSKGVMLIAIGLGLMGFLGAVAGEVGAVGLIPALIGAAHLFIWKTEQAQQKDDNSQSA</sequence>
<name>A0A7X0JQX8_9GAMM</name>
<accession>A0A7X0JQX8</accession>
<keyword evidence="4" id="KW-0132">Cell division</keyword>
<protein>
    <submittedName>
        <fullName evidence="4">Cell division protein FtsL</fullName>
    </submittedName>
</protein>
<dbReference type="EMBL" id="JACHHT010000001">
    <property type="protein sequence ID" value="MBB6520154.1"/>
    <property type="molecule type" value="Genomic_DNA"/>
</dbReference>
<reference evidence="4 5" key="1">
    <citation type="submission" date="2020-08" db="EMBL/GenBank/DDBJ databases">
        <title>Genomic Encyclopedia of Type Strains, Phase IV (KMG-IV): sequencing the most valuable type-strain genomes for metagenomic binning, comparative biology and taxonomic classification.</title>
        <authorList>
            <person name="Goeker M."/>
        </authorList>
    </citation>
    <scope>NUCLEOTIDE SEQUENCE [LARGE SCALE GENOMIC DNA]</scope>
    <source>
        <strain evidence="4 5">DSM 22368</strain>
    </source>
</reference>